<evidence type="ECO:0000256" key="2">
    <source>
        <dbReference type="ARBA" id="ARBA00022777"/>
    </source>
</evidence>
<accession>A0A2P2CK97</accession>
<proteinExistence type="predicted"/>
<dbReference type="EMBL" id="CZKB01000028">
    <property type="protein sequence ID" value="CUR62388.1"/>
    <property type="molecule type" value="Genomic_DNA"/>
</dbReference>
<evidence type="ECO:0000256" key="1">
    <source>
        <dbReference type="ARBA" id="ARBA00022679"/>
    </source>
</evidence>
<dbReference type="Gene3D" id="1.10.10.10">
    <property type="entry name" value="Winged helix-like DNA-binding domain superfamily/Winged helix DNA-binding domain"/>
    <property type="match status" value="1"/>
</dbReference>
<dbReference type="Pfam" id="PF03861">
    <property type="entry name" value="ANTAR"/>
    <property type="match status" value="1"/>
</dbReference>
<keyword evidence="4" id="KW-0804">Transcription</keyword>
<dbReference type="SUPFAM" id="SSF55781">
    <property type="entry name" value="GAF domain-like"/>
    <property type="match status" value="1"/>
</dbReference>
<dbReference type="AlphaFoldDB" id="A0A2P2CK97"/>
<dbReference type="SMART" id="SM01012">
    <property type="entry name" value="ANTAR"/>
    <property type="match status" value="1"/>
</dbReference>
<keyword evidence="1" id="KW-0808">Transferase</keyword>
<evidence type="ECO:0000313" key="6">
    <source>
        <dbReference type="EMBL" id="CUR62388.1"/>
    </source>
</evidence>
<reference evidence="6" key="1">
    <citation type="submission" date="2015-08" db="EMBL/GenBank/DDBJ databases">
        <authorList>
            <person name="Babu N.S."/>
            <person name="Beckwith C.J."/>
            <person name="Beseler K.G."/>
            <person name="Brison A."/>
            <person name="Carone J.V."/>
            <person name="Caskin T.P."/>
            <person name="Diamond M."/>
            <person name="Durham M.E."/>
            <person name="Foxe J.M."/>
            <person name="Go M."/>
            <person name="Henderson B.A."/>
            <person name="Jones I.B."/>
            <person name="McGettigan J.A."/>
            <person name="Micheletti S.J."/>
            <person name="Nasrallah M.E."/>
            <person name="Ortiz D."/>
            <person name="Piller C.R."/>
            <person name="Privatt S.R."/>
            <person name="Schneider S.L."/>
            <person name="Sharp S."/>
            <person name="Smith T.C."/>
            <person name="Stanton J.D."/>
            <person name="Ullery H.E."/>
            <person name="Wilson R.J."/>
            <person name="Serrano M.G."/>
            <person name="Buck G."/>
            <person name="Lee V."/>
            <person name="Wang Y."/>
            <person name="Carvalho R."/>
            <person name="Voegtly L."/>
            <person name="Shi R."/>
            <person name="Duckworth R."/>
            <person name="Johnson A."/>
            <person name="Loviza R."/>
            <person name="Walstead R."/>
            <person name="Shah Z."/>
            <person name="Kiflezghi M."/>
            <person name="Wade K."/>
            <person name="Ball S.L."/>
            <person name="Bradley K.W."/>
            <person name="Asai D.J."/>
            <person name="Bowman C.A."/>
            <person name="Russell D.A."/>
            <person name="Pope W.H."/>
            <person name="Jacobs-Sera D."/>
            <person name="Hendrix R.W."/>
            <person name="Hatfull G.F."/>
        </authorList>
    </citation>
    <scope>NUCLEOTIDE SEQUENCE</scope>
</reference>
<feature type="domain" description="ANTAR" evidence="5">
    <location>
        <begin position="160"/>
        <end position="221"/>
    </location>
</feature>
<keyword evidence="2" id="KW-0418">Kinase</keyword>
<keyword evidence="3" id="KW-0805">Transcription regulation</keyword>
<dbReference type="InterPro" id="IPR012074">
    <property type="entry name" value="GAF_ANTAR"/>
</dbReference>
<dbReference type="InterPro" id="IPR029016">
    <property type="entry name" value="GAF-like_dom_sf"/>
</dbReference>
<dbReference type="Gene3D" id="3.30.450.40">
    <property type="match status" value="1"/>
</dbReference>
<protein>
    <recommendedName>
        <fullName evidence="5">ANTAR domain-containing protein</fullName>
    </recommendedName>
</protein>
<sequence length="228" mass="25397">MRREFFERHLADAVRELDAQEDPPHTLEAIVAITPEFFDGCDYVGVSLVEHGRARTPAATNEKLRELDESQYDLGQGPCRDAIRNHATVLVHDLATDSRWPEWGRAMVAELGIRSSLSFRLFTRRHDSWGALNVYATRANAFSDEDVLNGQTIAAMCAVALARSIQDEQLATALESRTVIGQALGMVMERYGVDEGAAFNVLRRIASQDNRKLRDVAAQIVSDRTLPS</sequence>
<name>A0A2P2CK97_9ZZZZ</name>
<evidence type="ECO:0000259" key="5">
    <source>
        <dbReference type="PROSITE" id="PS50921"/>
    </source>
</evidence>
<dbReference type="InterPro" id="IPR011006">
    <property type="entry name" value="CheY-like_superfamily"/>
</dbReference>
<dbReference type="SMART" id="SM00065">
    <property type="entry name" value="GAF"/>
    <property type="match status" value="1"/>
</dbReference>
<dbReference type="InterPro" id="IPR036388">
    <property type="entry name" value="WH-like_DNA-bd_sf"/>
</dbReference>
<organism evidence="6">
    <name type="scientific">metagenome</name>
    <dbReference type="NCBI Taxonomy" id="256318"/>
    <lineage>
        <taxon>unclassified sequences</taxon>
        <taxon>metagenomes</taxon>
    </lineage>
</organism>
<evidence type="ECO:0000256" key="3">
    <source>
        <dbReference type="ARBA" id="ARBA00023015"/>
    </source>
</evidence>
<dbReference type="PROSITE" id="PS50921">
    <property type="entry name" value="ANTAR"/>
    <property type="match status" value="1"/>
</dbReference>
<dbReference type="Pfam" id="PF13185">
    <property type="entry name" value="GAF_2"/>
    <property type="match status" value="1"/>
</dbReference>
<dbReference type="GO" id="GO:0003723">
    <property type="term" value="F:RNA binding"/>
    <property type="evidence" value="ECO:0007669"/>
    <property type="project" value="InterPro"/>
</dbReference>
<gene>
    <name evidence="6" type="ORF">NOCA180032</name>
</gene>
<evidence type="ECO:0000256" key="4">
    <source>
        <dbReference type="ARBA" id="ARBA00023163"/>
    </source>
</evidence>
<dbReference type="PIRSF" id="PIRSF036625">
    <property type="entry name" value="GAF_ANTAR"/>
    <property type="match status" value="1"/>
</dbReference>
<dbReference type="InterPro" id="IPR005561">
    <property type="entry name" value="ANTAR"/>
</dbReference>
<dbReference type="SUPFAM" id="SSF52172">
    <property type="entry name" value="CheY-like"/>
    <property type="match status" value="1"/>
</dbReference>
<dbReference type="InterPro" id="IPR003018">
    <property type="entry name" value="GAF"/>
</dbReference>
<dbReference type="GO" id="GO:0016301">
    <property type="term" value="F:kinase activity"/>
    <property type="evidence" value="ECO:0007669"/>
    <property type="project" value="UniProtKB-KW"/>
</dbReference>